<proteinExistence type="predicted"/>
<evidence type="ECO:0000313" key="6">
    <source>
        <dbReference type="Ensembl" id="ENSCINP00000020154.3"/>
    </source>
</evidence>
<evidence type="ECO:0000313" key="7">
    <source>
        <dbReference type="Proteomes" id="UP000008144"/>
    </source>
</evidence>
<evidence type="ECO:0000256" key="3">
    <source>
        <dbReference type="ARBA" id="ARBA00023157"/>
    </source>
</evidence>
<keyword evidence="1 4" id="KW-0645">Protease</keyword>
<dbReference type="InterPro" id="IPR001314">
    <property type="entry name" value="Peptidase_S1A"/>
</dbReference>
<reference evidence="6" key="3">
    <citation type="submission" date="2025-08" db="UniProtKB">
        <authorList>
            <consortium name="Ensembl"/>
        </authorList>
    </citation>
    <scope>IDENTIFICATION</scope>
</reference>
<organism evidence="6 7">
    <name type="scientific">Ciona intestinalis</name>
    <name type="common">Transparent sea squirt</name>
    <name type="synonym">Ascidia intestinalis</name>
    <dbReference type="NCBI Taxonomy" id="7719"/>
    <lineage>
        <taxon>Eukaryota</taxon>
        <taxon>Metazoa</taxon>
        <taxon>Chordata</taxon>
        <taxon>Tunicata</taxon>
        <taxon>Ascidiacea</taxon>
        <taxon>Phlebobranchia</taxon>
        <taxon>Cionidae</taxon>
        <taxon>Ciona</taxon>
    </lineage>
</organism>
<dbReference type="FunFam" id="2.40.10.10:FF:000299">
    <property type="match status" value="1"/>
</dbReference>
<keyword evidence="7" id="KW-1185">Reference proteome</keyword>
<dbReference type="Pfam" id="PF00089">
    <property type="entry name" value="Trypsin"/>
    <property type="match status" value="1"/>
</dbReference>
<reference evidence="6" key="4">
    <citation type="submission" date="2025-09" db="UniProtKB">
        <authorList>
            <consortium name="Ensembl"/>
        </authorList>
    </citation>
    <scope>IDENTIFICATION</scope>
</reference>
<evidence type="ECO:0000259" key="5">
    <source>
        <dbReference type="PROSITE" id="PS50240"/>
    </source>
</evidence>
<dbReference type="PANTHER" id="PTHR24252">
    <property type="entry name" value="ACROSIN-RELATED"/>
    <property type="match status" value="1"/>
</dbReference>
<dbReference type="InterPro" id="IPR043504">
    <property type="entry name" value="Peptidase_S1_PA_chymotrypsin"/>
</dbReference>
<accession>F6QHU8</accession>
<keyword evidence="4" id="KW-0378">Hydrolase</keyword>
<dbReference type="SMART" id="SM00020">
    <property type="entry name" value="Tryp_SPc"/>
    <property type="match status" value="1"/>
</dbReference>
<dbReference type="InterPro" id="IPR018114">
    <property type="entry name" value="TRYPSIN_HIS"/>
</dbReference>
<keyword evidence="2 4" id="KW-0720">Serine protease</keyword>
<dbReference type="InterPro" id="IPR009003">
    <property type="entry name" value="Peptidase_S1_PA"/>
</dbReference>
<evidence type="ECO:0000256" key="1">
    <source>
        <dbReference type="ARBA" id="ARBA00022670"/>
    </source>
</evidence>
<dbReference type="EMBL" id="EAAA01002068">
    <property type="status" value="NOT_ANNOTATED_CDS"/>
    <property type="molecule type" value="Genomic_DNA"/>
</dbReference>
<dbReference type="GeneTree" id="ENSGT00940000162823"/>
<dbReference type="STRING" id="7719.ENSCINP00000020154"/>
<dbReference type="HOGENOM" id="CLU_006842_0_4_1"/>
<dbReference type="Ensembl" id="ENSCINT00000020154.3">
    <property type="protein sequence ID" value="ENSCINP00000020154.3"/>
    <property type="gene ID" value="ENSCING00000010034.3"/>
</dbReference>
<dbReference type="AlphaFoldDB" id="F6QHU8"/>
<keyword evidence="3" id="KW-1015">Disulfide bond</keyword>
<evidence type="ECO:0000256" key="4">
    <source>
        <dbReference type="RuleBase" id="RU363034"/>
    </source>
</evidence>
<name>F6QHU8_CIOIN</name>
<dbReference type="SUPFAM" id="SSF50494">
    <property type="entry name" value="Trypsin-like serine proteases"/>
    <property type="match status" value="1"/>
</dbReference>
<dbReference type="OMA" id="ANCNRAY"/>
<dbReference type="PRINTS" id="PR00722">
    <property type="entry name" value="CHYMOTRYPSIN"/>
</dbReference>
<reference evidence="7" key="1">
    <citation type="journal article" date="2002" name="Science">
        <title>The draft genome of Ciona intestinalis: insights into chordate and vertebrate origins.</title>
        <authorList>
            <person name="Dehal P."/>
            <person name="Satou Y."/>
            <person name="Campbell R.K."/>
            <person name="Chapman J."/>
            <person name="Degnan B."/>
            <person name="De Tomaso A."/>
            <person name="Davidson B."/>
            <person name="Di Gregorio A."/>
            <person name="Gelpke M."/>
            <person name="Goodstein D.M."/>
            <person name="Harafuji N."/>
            <person name="Hastings K.E."/>
            <person name="Ho I."/>
            <person name="Hotta K."/>
            <person name="Huang W."/>
            <person name="Kawashima T."/>
            <person name="Lemaire P."/>
            <person name="Martinez D."/>
            <person name="Meinertzhagen I.A."/>
            <person name="Necula S."/>
            <person name="Nonaka M."/>
            <person name="Putnam N."/>
            <person name="Rash S."/>
            <person name="Saiga H."/>
            <person name="Satake M."/>
            <person name="Terry A."/>
            <person name="Yamada L."/>
            <person name="Wang H.G."/>
            <person name="Awazu S."/>
            <person name="Azumi K."/>
            <person name="Boore J."/>
            <person name="Branno M."/>
            <person name="Chin-Bow S."/>
            <person name="DeSantis R."/>
            <person name="Doyle S."/>
            <person name="Francino P."/>
            <person name="Keys D.N."/>
            <person name="Haga S."/>
            <person name="Hayashi H."/>
            <person name="Hino K."/>
            <person name="Imai K.S."/>
            <person name="Inaba K."/>
            <person name="Kano S."/>
            <person name="Kobayashi K."/>
            <person name="Kobayashi M."/>
            <person name="Lee B.I."/>
            <person name="Makabe K.W."/>
            <person name="Manohar C."/>
            <person name="Matassi G."/>
            <person name="Medina M."/>
            <person name="Mochizuki Y."/>
            <person name="Mount S."/>
            <person name="Morishita T."/>
            <person name="Miura S."/>
            <person name="Nakayama A."/>
            <person name="Nishizaka S."/>
            <person name="Nomoto H."/>
            <person name="Ohta F."/>
            <person name="Oishi K."/>
            <person name="Rigoutsos I."/>
            <person name="Sano M."/>
            <person name="Sasaki A."/>
            <person name="Sasakura Y."/>
            <person name="Shoguchi E."/>
            <person name="Shin-i T."/>
            <person name="Spagnuolo A."/>
            <person name="Stainier D."/>
            <person name="Suzuki M.M."/>
            <person name="Tassy O."/>
            <person name="Takatori N."/>
            <person name="Tokuoka M."/>
            <person name="Yagi K."/>
            <person name="Yoshizaki F."/>
            <person name="Wada S."/>
            <person name="Zhang C."/>
            <person name="Hyatt P.D."/>
            <person name="Larimer F."/>
            <person name="Detter C."/>
            <person name="Doggett N."/>
            <person name="Glavina T."/>
            <person name="Hawkins T."/>
            <person name="Richardson P."/>
            <person name="Lucas S."/>
            <person name="Kohara Y."/>
            <person name="Levine M."/>
            <person name="Satoh N."/>
            <person name="Rokhsar D.S."/>
        </authorList>
    </citation>
    <scope>NUCLEOTIDE SEQUENCE [LARGE SCALE GENOMIC DNA]</scope>
</reference>
<dbReference type="PROSITE" id="PS50240">
    <property type="entry name" value="TRYPSIN_DOM"/>
    <property type="match status" value="1"/>
</dbReference>
<dbReference type="PANTHER" id="PTHR24252:SF7">
    <property type="entry name" value="HYALIN"/>
    <property type="match status" value="1"/>
</dbReference>
<dbReference type="Gene3D" id="2.40.10.10">
    <property type="entry name" value="Trypsin-like serine proteases"/>
    <property type="match status" value="1"/>
</dbReference>
<dbReference type="CDD" id="cd00190">
    <property type="entry name" value="Tryp_SPc"/>
    <property type="match status" value="1"/>
</dbReference>
<dbReference type="Proteomes" id="UP000008144">
    <property type="component" value="Chromosome 5"/>
</dbReference>
<evidence type="ECO:0000256" key="2">
    <source>
        <dbReference type="ARBA" id="ARBA00022825"/>
    </source>
</evidence>
<dbReference type="PROSITE" id="PS00134">
    <property type="entry name" value="TRYPSIN_HIS"/>
    <property type="match status" value="1"/>
</dbReference>
<feature type="domain" description="Peptidase S1" evidence="5">
    <location>
        <begin position="33"/>
        <end position="266"/>
    </location>
</feature>
<dbReference type="FunCoup" id="F6QHU8">
    <property type="interactions" value="1"/>
</dbReference>
<dbReference type="InParanoid" id="F6QHU8"/>
<dbReference type="PROSITE" id="PS00135">
    <property type="entry name" value="TRYPSIN_SER"/>
    <property type="match status" value="1"/>
</dbReference>
<dbReference type="FunFam" id="2.40.10.10:FF:000068">
    <property type="entry name" value="transmembrane protease serine 2"/>
    <property type="match status" value="1"/>
</dbReference>
<dbReference type="GO" id="GO:0004252">
    <property type="term" value="F:serine-type endopeptidase activity"/>
    <property type="evidence" value="ECO:0000318"/>
    <property type="project" value="GO_Central"/>
</dbReference>
<sequence>IYIYIFFFFFGYAAKEECGKTFVAPGFTWNPRIVGGNEAVPGSWPWHAGLIKYNQQSAYCGGSIISERAILTAGHCVDFLSSPYVKVVVGRHSINGNKGEQLINVAEIIFHPDYLPITLRNDIAILILNTSITYTSTIRPICYSDSNITTSDIDNGIQCIATGWGRLQSDVALHPTGLFQVRLPLVTHDDCDARYRSTPISADTQICAGSSKGGVDTCQGDSGGPLVCLIGESTWFQVGVTSFGKDCGNKRYPGVYTKVSYYYQWI</sequence>
<dbReference type="InterPro" id="IPR001254">
    <property type="entry name" value="Trypsin_dom"/>
</dbReference>
<dbReference type="InterPro" id="IPR033116">
    <property type="entry name" value="TRYPSIN_SER"/>
</dbReference>
<reference evidence="6" key="2">
    <citation type="journal article" date="2008" name="Genome Biol.">
        <title>Improved genome assembly and evidence-based global gene model set for the chordate Ciona intestinalis: new insight into intron and operon populations.</title>
        <authorList>
            <person name="Satou Y."/>
            <person name="Mineta K."/>
            <person name="Ogasawara M."/>
            <person name="Sasakura Y."/>
            <person name="Shoguchi E."/>
            <person name="Ueno K."/>
            <person name="Yamada L."/>
            <person name="Matsumoto J."/>
            <person name="Wasserscheid J."/>
            <person name="Dewar K."/>
            <person name="Wiley G.B."/>
            <person name="Macmil S.L."/>
            <person name="Roe B.A."/>
            <person name="Zeller R.W."/>
            <person name="Hastings K.E."/>
            <person name="Lemaire P."/>
            <person name="Lindquist E."/>
            <person name="Endo T."/>
            <person name="Hotta K."/>
            <person name="Inaba K."/>
        </authorList>
    </citation>
    <scope>NUCLEOTIDE SEQUENCE [LARGE SCALE GENOMIC DNA]</scope>
    <source>
        <strain evidence="6">wild type</strain>
    </source>
</reference>
<dbReference type="GO" id="GO:0006508">
    <property type="term" value="P:proteolysis"/>
    <property type="evidence" value="ECO:0007669"/>
    <property type="project" value="UniProtKB-KW"/>
</dbReference>
<protein>
    <recommendedName>
        <fullName evidence="5">Peptidase S1 domain-containing protein</fullName>
    </recommendedName>
</protein>